<feature type="region of interest" description="Disordered" evidence="1">
    <location>
        <begin position="1"/>
        <end position="28"/>
    </location>
</feature>
<keyword evidence="2" id="KW-0472">Membrane</keyword>
<sequence>MDDQIRGHAAYRDAADSPKRAADAGRRDKRRNPRIWMLGALTLLLLAAGGFAWRRLHTAPIVHDATVPVTRGTIWRMASLWRRRR</sequence>
<feature type="transmembrane region" description="Helical" evidence="2">
    <location>
        <begin position="35"/>
        <end position="53"/>
    </location>
</feature>
<keyword evidence="2" id="KW-1133">Transmembrane helix</keyword>
<accession>A0ABU0FGK9</accession>
<comment type="caution">
    <text evidence="3">The sequence shown here is derived from an EMBL/GenBank/DDBJ whole genome shotgun (WGS) entry which is preliminary data.</text>
</comment>
<reference evidence="3 4" key="1">
    <citation type="submission" date="2023-07" db="EMBL/GenBank/DDBJ databases">
        <title>Genomic Encyclopedia of Type Strains, Phase IV (KMG-IV): sequencing the most valuable type-strain genomes for metagenomic binning, comparative biology and taxonomic classification.</title>
        <authorList>
            <person name="Goeker M."/>
        </authorList>
    </citation>
    <scope>NUCLEOTIDE SEQUENCE [LARGE SCALE GENOMIC DNA]</scope>
    <source>
        <strain evidence="3 4">DSM 5896</strain>
    </source>
</reference>
<evidence type="ECO:0000313" key="4">
    <source>
        <dbReference type="Proteomes" id="UP001237448"/>
    </source>
</evidence>
<organism evidence="3 4">
    <name type="scientific">Labrys monachus</name>
    <dbReference type="NCBI Taxonomy" id="217067"/>
    <lineage>
        <taxon>Bacteria</taxon>
        <taxon>Pseudomonadati</taxon>
        <taxon>Pseudomonadota</taxon>
        <taxon>Alphaproteobacteria</taxon>
        <taxon>Hyphomicrobiales</taxon>
        <taxon>Xanthobacteraceae</taxon>
        <taxon>Labrys</taxon>
    </lineage>
</organism>
<evidence type="ECO:0000256" key="1">
    <source>
        <dbReference type="SAM" id="MobiDB-lite"/>
    </source>
</evidence>
<dbReference type="Proteomes" id="UP001237448">
    <property type="component" value="Unassembled WGS sequence"/>
</dbReference>
<name>A0ABU0FGK9_9HYPH</name>
<feature type="compositionally biased region" description="Basic and acidic residues" evidence="1">
    <location>
        <begin position="1"/>
        <end position="26"/>
    </location>
</feature>
<evidence type="ECO:0000313" key="3">
    <source>
        <dbReference type="EMBL" id="MDQ0393666.1"/>
    </source>
</evidence>
<protein>
    <submittedName>
        <fullName evidence="3">Uncharacterized protein</fullName>
    </submittedName>
</protein>
<keyword evidence="4" id="KW-1185">Reference proteome</keyword>
<proteinExistence type="predicted"/>
<dbReference type="RefSeq" id="WP_307429328.1">
    <property type="nucleotide sequence ID" value="NZ_JAUSVK010000001.1"/>
</dbReference>
<gene>
    <name evidence="3" type="ORF">J3R73_003458</name>
</gene>
<keyword evidence="2" id="KW-0812">Transmembrane</keyword>
<evidence type="ECO:0000256" key="2">
    <source>
        <dbReference type="SAM" id="Phobius"/>
    </source>
</evidence>
<dbReference type="EMBL" id="JAUSVK010000001">
    <property type="protein sequence ID" value="MDQ0393666.1"/>
    <property type="molecule type" value="Genomic_DNA"/>
</dbReference>